<evidence type="ECO:0000313" key="2">
    <source>
        <dbReference type="EMBL" id="KAG2269338.1"/>
    </source>
</evidence>
<accession>A0A8X7QGX5</accession>
<keyword evidence="3" id="KW-1185">Reference proteome</keyword>
<gene>
    <name evidence="2" type="ORF">Bca52824_063893</name>
</gene>
<sequence length="185" mass="19948">MDGVSDLSALLKGKLQLLSKKSIPADAQGSTSSDAGRAFKEGAPVLVDKDVGAEPPALSPKKKKKSKKPKRKATEELPLEEIASLDETSEGLEARKGERGRKRPYEGAVSSVDRGEAPAVGREGATRGSVESNRSGAPPEDRPEEEEEEVRRGRAALRARRRASPVIARRRFETPPEEREVSAGQ</sequence>
<dbReference type="AlphaFoldDB" id="A0A8X7QGX5"/>
<dbReference type="Proteomes" id="UP000886595">
    <property type="component" value="Unassembled WGS sequence"/>
</dbReference>
<comment type="caution">
    <text evidence="2">The sequence shown here is derived from an EMBL/GenBank/DDBJ whole genome shotgun (WGS) entry which is preliminary data.</text>
</comment>
<feature type="compositionally biased region" description="Acidic residues" evidence="1">
    <location>
        <begin position="77"/>
        <end position="90"/>
    </location>
</feature>
<reference evidence="2 3" key="1">
    <citation type="submission" date="2020-02" db="EMBL/GenBank/DDBJ databases">
        <authorList>
            <person name="Ma Q."/>
            <person name="Huang Y."/>
            <person name="Song X."/>
            <person name="Pei D."/>
        </authorList>
    </citation>
    <scope>NUCLEOTIDE SEQUENCE [LARGE SCALE GENOMIC DNA]</scope>
    <source>
        <strain evidence="2">Sxm20200214</strain>
        <tissue evidence="2">Leaf</tissue>
    </source>
</reference>
<feature type="compositionally biased region" description="Basic residues" evidence="1">
    <location>
        <begin position="153"/>
        <end position="163"/>
    </location>
</feature>
<evidence type="ECO:0000313" key="3">
    <source>
        <dbReference type="Proteomes" id="UP000886595"/>
    </source>
</evidence>
<dbReference type="EMBL" id="JAAMPC010000013">
    <property type="protein sequence ID" value="KAG2269338.1"/>
    <property type="molecule type" value="Genomic_DNA"/>
</dbReference>
<feature type="compositionally biased region" description="Basic and acidic residues" evidence="1">
    <location>
        <begin position="170"/>
        <end position="185"/>
    </location>
</feature>
<protein>
    <submittedName>
        <fullName evidence="2">Uncharacterized protein</fullName>
    </submittedName>
</protein>
<organism evidence="2 3">
    <name type="scientific">Brassica carinata</name>
    <name type="common">Ethiopian mustard</name>
    <name type="synonym">Abyssinian cabbage</name>
    <dbReference type="NCBI Taxonomy" id="52824"/>
    <lineage>
        <taxon>Eukaryota</taxon>
        <taxon>Viridiplantae</taxon>
        <taxon>Streptophyta</taxon>
        <taxon>Embryophyta</taxon>
        <taxon>Tracheophyta</taxon>
        <taxon>Spermatophyta</taxon>
        <taxon>Magnoliopsida</taxon>
        <taxon>eudicotyledons</taxon>
        <taxon>Gunneridae</taxon>
        <taxon>Pentapetalae</taxon>
        <taxon>rosids</taxon>
        <taxon>malvids</taxon>
        <taxon>Brassicales</taxon>
        <taxon>Brassicaceae</taxon>
        <taxon>Brassiceae</taxon>
        <taxon>Brassica</taxon>
    </lineage>
</organism>
<name>A0A8X7QGX5_BRACI</name>
<evidence type="ECO:0000256" key="1">
    <source>
        <dbReference type="SAM" id="MobiDB-lite"/>
    </source>
</evidence>
<feature type="region of interest" description="Disordered" evidence="1">
    <location>
        <begin position="18"/>
        <end position="185"/>
    </location>
</feature>
<feature type="compositionally biased region" description="Basic residues" evidence="1">
    <location>
        <begin position="60"/>
        <end position="71"/>
    </location>
</feature>
<proteinExistence type="predicted"/>